<keyword evidence="7" id="KW-1185">Reference proteome</keyword>
<dbReference type="GO" id="GO:0007165">
    <property type="term" value="P:signal transduction"/>
    <property type="evidence" value="ECO:0007669"/>
    <property type="project" value="TreeGrafter"/>
</dbReference>
<dbReference type="InterPro" id="IPR005151">
    <property type="entry name" value="Tail-specific_protease"/>
</dbReference>
<dbReference type="Gene3D" id="2.30.42.10">
    <property type="match status" value="1"/>
</dbReference>
<evidence type="ECO:0000313" key="7">
    <source>
        <dbReference type="Proteomes" id="UP000598120"/>
    </source>
</evidence>
<reference evidence="6 7" key="1">
    <citation type="journal article" date="2014" name="Int. J. Syst. Evol. Microbiol.">
        <title>Complete genome sequence of Corynebacterium casei LMG S-19264T (=DSM 44701T), isolated from a smear-ripened cheese.</title>
        <authorList>
            <consortium name="US DOE Joint Genome Institute (JGI-PGF)"/>
            <person name="Walter F."/>
            <person name="Albersmeier A."/>
            <person name="Kalinowski J."/>
            <person name="Ruckert C."/>
        </authorList>
    </citation>
    <scope>NUCLEOTIDE SEQUENCE [LARGE SCALE GENOMIC DNA]</scope>
    <source>
        <strain evidence="6 7">CGMCC 1.15295</strain>
    </source>
</reference>
<name>A0A8J2TN97_9FLAO</name>
<evidence type="ECO:0000256" key="1">
    <source>
        <dbReference type="ARBA" id="ARBA00022670"/>
    </source>
</evidence>
<protein>
    <submittedName>
        <fullName evidence="6">Tail-specific protease</fullName>
    </submittedName>
</protein>
<dbReference type="GO" id="GO:0006508">
    <property type="term" value="P:proteolysis"/>
    <property type="evidence" value="ECO:0007669"/>
    <property type="project" value="UniProtKB-KW"/>
</dbReference>
<keyword evidence="4" id="KW-0732">Signal</keyword>
<keyword evidence="2" id="KW-0378">Hydrolase</keyword>
<dbReference type="InterPro" id="IPR036034">
    <property type="entry name" value="PDZ_sf"/>
</dbReference>
<evidence type="ECO:0000256" key="3">
    <source>
        <dbReference type="ARBA" id="ARBA00022825"/>
    </source>
</evidence>
<evidence type="ECO:0000256" key="2">
    <source>
        <dbReference type="ARBA" id="ARBA00022801"/>
    </source>
</evidence>
<gene>
    <name evidence="6" type="ORF">GCM10011531_13690</name>
</gene>
<keyword evidence="3" id="KW-0720">Serine protease</keyword>
<proteinExistence type="predicted"/>
<keyword evidence="1 6" id="KW-0645">Protease</keyword>
<dbReference type="InterPro" id="IPR040573">
    <property type="entry name" value="TSP_N"/>
</dbReference>
<evidence type="ECO:0000259" key="5">
    <source>
        <dbReference type="SMART" id="SM00245"/>
    </source>
</evidence>
<dbReference type="PANTHER" id="PTHR32060">
    <property type="entry name" value="TAIL-SPECIFIC PROTEASE"/>
    <property type="match status" value="1"/>
</dbReference>
<dbReference type="Pfam" id="PF17804">
    <property type="entry name" value="TSP_NTD"/>
    <property type="match status" value="1"/>
</dbReference>
<dbReference type="CDD" id="cd07560">
    <property type="entry name" value="Peptidase_S41_CPP"/>
    <property type="match status" value="1"/>
</dbReference>
<dbReference type="AlphaFoldDB" id="A0A8J2TN97"/>
<dbReference type="GO" id="GO:0030288">
    <property type="term" value="C:outer membrane-bounded periplasmic space"/>
    <property type="evidence" value="ECO:0007669"/>
    <property type="project" value="TreeGrafter"/>
</dbReference>
<dbReference type="Proteomes" id="UP000598120">
    <property type="component" value="Unassembled WGS sequence"/>
</dbReference>
<dbReference type="InterPro" id="IPR029045">
    <property type="entry name" value="ClpP/crotonase-like_dom_sf"/>
</dbReference>
<feature type="chain" id="PRO_5035218862" evidence="4">
    <location>
        <begin position="20"/>
        <end position="685"/>
    </location>
</feature>
<dbReference type="PANTHER" id="PTHR32060:SF22">
    <property type="entry name" value="CARBOXYL-TERMINAL-PROCESSING PEPTIDASE 3, CHLOROPLASTIC"/>
    <property type="match status" value="1"/>
</dbReference>
<dbReference type="GO" id="GO:0008236">
    <property type="term" value="F:serine-type peptidase activity"/>
    <property type="evidence" value="ECO:0007669"/>
    <property type="project" value="UniProtKB-KW"/>
</dbReference>
<feature type="domain" description="Tail specific protease" evidence="5">
    <location>
        <begin position="312"/>
        <end position="527"/>
    </location>
</feature>
<dbReference type="InterPro" id="IPR004447">
    <property type="entry name" value="Peptidase_S41A"/>
</dbReference>
<dbReference type="SUPFAM" id="SSF52096">
    <property type="entry name" value="ClpP/crotonase"/>
    <property type="match status" value="1"/>
</dbReference>
<dbReference type="Pfam" id="PF03572">
    <property type="entry name" value="Peptidase_S41"/>
    <property type="match status" value="1"/>
</dbReference>
<feature type="signal peptide" evidence="4">
    <location>
        <begin position="1"/>
        <end position="19"/>
    </location>
</feature>
<comment type="caution">
    <text evidence="6">The sequence shown here is derived from an EMBL/GenBank/DDBJ whole genome shotgun (WGS) entry which is preliminary data.</text>
</comment>
<evidence type="ECO:0000256" key="4">
    <source>
        <dbReference type="SAM" id="SignalP"/>
    </source>
</evidence>
<evidence type="ECO:0000313" key="6">
    <source>
        <dbReference type="EMBL" id="GFZ84305.1"/>
    </source>
</evidence>
<dbReference type="RefSeq" id="WP_188605616.1">
    <property type="nucleotide sequence ID" value="NZ_BMIC01000002.1"/>
</dbReference>
<dbReference type="Gene3D" id="3.90.226.10">
    <property type="entry name" value="2-enoyl-CoA Hydratase, Chain A, domain 1"/>
    <property type="match status" value="1"/>
</dbReference>
<organism evidence="6 7">
    <name type="scientific">Aquaticitalea lipolytica</name>
    <dbReference type="NCBI Taxonomy" id="1247562"/>
    <lineage>
        <taxon>Bacteria</taxon>
        <taxon>Pseudomonadati</taxon>
        <taxon>Bacteroidota</taxon>
        <taxon>Flavobacteriia</taxon>
        <taxon>Flavobacteriales</taxon>
        <taxon>Flavobacteriaceae</taxon>
        <taxon>Aquaticitalea</taxon>
    </lineage>
</organism>
<dbReference type="EMBL" id="BMIC01000002">
    <property type="protein sequence ID" value="GFZ84305.1"/>
    <property type="molecule type" value="Genomic_DNA"/>
</dbReference>
<sequence length="685" mass="77679">MIKRLFVFTLCFLSLQAYSQDDTLFCKQVSALQTLIKDSHYSPKPVNDSLSKGVYHLFLSGLDNYNRFFLESDIETFKEDVLKIDDYIATNDCSFIDKYITILQKRIEDSKQYVEALNNENFDYTGKDTLYFKPGNSSGYFKNIDSAKRYWSKRMRYQIVEKLIEEDSVFDNVKRNFKSLEATLKPKLIQNQICELDEILHKNGNIDTYVKELFLNALVAYQDPNSSFFNDSDKVLFETSVSNNQLTFGITTAKNNEGEIIIAYITPGSAAFKDGNFEENDVLKTLTSGDEILETYCVSNEDITAFTNDEKHNTITFKIKKQNGSIHNIELTKTVTKVEENTVRGYVVENGSNFGYIEIPGFYTDLDSPNGLGLANDVAKELYKLEKEDIKGLILDLRFNGGGSMKEAADLSGMFINRGPLSVLKYNNGDTFTIKDANRGSLFNKPIIVLINNYSASASEFFAAALQDYNRAIIVGSPSHGKSSAQVILPLSETNDLGFCKLTVEKFYRVNGKSHQSIGVIPDIKFPSIYDNLKTSEQYERFALKNDSIEVSLRHIPLRPIALKSIKTNSENRIANDDNFKTIKLTNERLLNDFINKTYQYPITIDGIYTDIENYNNLWNEFYSNINKAPLSISARNTLSTAEVIEYNTDDAKANAIILDNIANDIYIDEACSILLDYINSKTTN</sequence>
<dbReference type="SMART" id="SM00245">
    <property type="entry name" value="TSPc"/>
    <property type="match status" value="1"/>
</dbReference>
<accession>A0A8J2TN97</accession>
<dbReference type="GO" id="GO:0004175">
    <property type="term" value="F:endopeptidase activity"/>
    <property type="evidence" value="ECO:0007669"/>
    <property type="project" value="TreeGrafter"/>
</dbReference>